<dbReference type="EMBL" id="KI393888">
    <property type="protein sequence ID" value="ERN06544.1"/>
    <property type="molecule type" value="Genomic_DNA"/>
</dbReference>
<evidence type="ECO:0000313" key="3">
    <source>
        <dbReference type="Proteomes" id="UP000017836"/>
    </source>
</evidence>
<proteinExistence type="predicted"/>
<feature type="region of interest" description="Disordered" evidence="1">
    <location>
        <begin position="1"/>
        <end position="32"/>
    </location>
</feature>
<evidence type="ECO:0000313" key="2">
    <source>
        <dbReference type="EMBL" id="ERN06544.1"/>
    </source>
</evidence>
<organism evidence="2 3">
    <name type="scientific">Amborella trichopoda</name>
    <dbReference type="NCBI Taxonomy" id="13333"/>
    <lineage>
        <taxon>Eukaryota</taxon>
        <taxon>Viridiplantae</taxon>
        <taxon>Streptophyta</taxon>
        <taxon>Embryophyta</taxon>
        <taxon>Tracheophyta</taxon>
        <taxon>Spermatophyta</taxon>
        <taxon>Magnoliopsida</taxon>
        <taxon>Amborellales</taxon>
        <taxon>Amborellaceae</taxon>
        <taxon>Amborella</taxon>
    </lineage>
</organism>
<reference evidence="3" key="1">
    <citation type="journal article" date="2013" name="Science">
        <title>The Amborella genome and the evolution of flowering plants.</title>
        <authorList>
            <consortium name="Amborella Genome Project"/>
        </authorList>
    </citation>
    <scope>NUCLEOTIDE SEQUENCE [LARGE SCALE GENOMIC DNA]</scope>
</reference>
<name>W1PFQ5_AMBTC</name>
<feature type="region of interest" description="Disordered" evidence="1">
    <location>
        <begin position="47"/>
        <end position="81"/>
    </location>
</feature>
<dbReference type="HOGENOM" id="CLU_2018307_0_0_1"/>
<sequence length="123" mass="13624">MQLVETRAQTWDESRPHAVEATNSEESSDDSCRVITNRPLVLRVGQWTDSSDSMMGEASSTSGRCDVVSNQPSPNRARKMRFGNQHAYRKYYLTSSTAGARPSSRGLQVVAAADLATNPTTWW</sequence>
<accession>W1PFQ5</accession>
<feature type="compositionally biased region" description="Polar residues" evidence="1">
    <location>
        <begin position="47"/>
        <end position="74"/>
    </location>
</feature>
<evidence type="ECO:0000256" key="1">
    <source>
        <dbReference type="SAM" id="MobiDB-lite"/>
    </source>
</evidence>
<dbReference type="AlphaFoldDB" id="W1PFQ5"/>
<dbReference type="Proteomes" id="UP000017836">
    <property type="component" value="Unassembled WGS sequence"/>
</dbReference>
<keyword evidence="3" id="KW-1185">Reference proteome</keyword>
<dbReference type="Gramene" id="ERN06544">
    <property type="protein sequence ID" value="ERN06544"/>
    <property type="gene ID" value="AMTR_s00058p00115270"/>
</dbReference>
<protein>
    <submittedName>
        <fullName evidence="2">Uncharacterized protein</fullName>
    </submittedName>
</protein>
<gene>
    <name evidence="2" type="ORF">AMTR_s00058p00115270</name>
</gene>